<evidence type="ECO:0000259" key="4">
    <source>
        <dbReference type="Pfam" id="PF13545"/>
    </source>
</evidence>
<keyword evidence="1" id="KW-0805">Transcription regulation</keyword>
<evidence type="ECO:0000313" key="5">
    <source>
        <dbReference type="EMBL" id="RUS98060.1"/>
    </source>
</evidence>
<accession>A0AB37U892</accession>
<dbReference type="EMBL" id="RSCK01000165">
    <property type="protein sequence ID" value="RUS98060.1"/>
    <property type="molecule type" value="Genomic_DNA"/>
</dbReference>
<dbReference type="GO" id="GO:0003700">
    <property type="term" value="F:DNA-binding transcription factor activity"/>
    <property type="evidence" value="ECO:0007669"/>
    <property type="project" value="TreeGrafter"/>
</dbReference>
<reference evidence="5 6" key="1">
    <citation type="journal article" date="2019" name="Genome Biol. Evol.">
        <title>Day and night: Metabolic profiles and evolutionary relationships of six axenic non-marine cyanobacteria.</title>
        <authorList>
            <person name="Will S.E."/>
            <person name="Henke P."/>
            <person name="Boedeker C."/>
            <person name="Huang S."/>
            <person name="Brinkmann H."/>
            <person name="Rohde M."/>
            <person name="Jarek M."/>
            <person name="Friedl T."/>
            <person name="Seufert S."/>
            <person name="Schumacher M."/>
            <person name="Overmann J."/>
            <person name="Neumann-Schaal M."/>
            <person name="Petersen J."/>
        </authorList>
    </citation>
    <scope>NUCLEOTIDE SEQUENCE [LARGE SCALE GENOMIC DNA]</scope>
    <source>
        <strain evidence="5 6">SAG 39.79</strain>
    </source>
</reference>
<proteinExistence type="predicted"/>
<dbReference type="PANTHER" id="PTHR24567:SF74">
    <property type="entry name" value="HTH-TYPE TRANSCRIPTIONAL REGULATOR ARCR"/>
    <property type="match status" value="1"/>
</dbReference>
<gene>
    <name evidence="5" type="ORF">DSM107010_69610</name>
</gene>
<dbReference type="InterPro" id="IPR050397">
    <property type="entry name" value="Env_Response_Regulators"/>
</dbReference>
<dbReference type="InterPro" id="IPR012318">
    <property type="entry name" value="HTH_CRP"/>
</dbReference>
<dbReference type="PANTHER" id="PTHR24567">
    <property type="entry name" value="CRP FAMILY TRANSCRIPTIONAL REGULATORY PROTEIN"/>
    <property type="match status" value="1"/>
</dbReference>
<dbReference type="AlphaFoldDB" id="A0AB37U892"/>
<evidence type="ECO:0000256" key="1">
    <source>
        <dbReference type="ARBA" id="ARBA00023015"/>
    </source>
</evidence>
<dbReference type="SUPFAM" id="SSF51206">
    <property type="entry name" value="cAMP-binding domain-like"/>
    <property type="match status" value="1"/>
</dbReference>
<dbReference type="InterPro" id="IPR018490">
    <property type="entry name" value="cNMP-bd_dom_sf"/>
</dbReference>
<evidence type="ECO:0000313" key="6">
    <source>
        <dbReference type="Proteomes" id="UP000282574"/>
    </source>
</evidence>
<name>A0AB37U892_9CYAN</name>
<feature type="domain" description="HTH crp-type" evidence="4">
    <location>
        <begin position="153"/>
        <end position="219"/>
    </location>
</feature>
<dbReference type="Gene3D" id="2.60.120.10">
    <property type="entry name" value="Jelly Rolls"/>
    <property type="match status" value="1"/>
</dbReference>
<sequence>MPVSKESNLHRENRLLAALPTAEYQRLLANLELVELQLKQVLYAADGPITHVYFPHHSITSLIYTFEDGLTNEVGVVGNEGMVGLPVILGGNTTTTSAIVQVANGATRMGAAQFKAEFNRGGPLQELLLRYTQGLFTQITQTASCNSHHSIEERLARWLLMVSDRMESDTFLLTQEFIAEMLGVRRSGVTVAAGTLSQAGIIQYSRGRINIRSRESLEATSCECYSIVKNEFTRLLSIACG</sequence>
<dbReference type="RefSeq" id="WP_106166078.1">
    <property type="nucleotide sequence ID" value="NZ_RSCK01000165.1"/>
</dbReference>
<organism evidence="5 6">
    <name type="scientific">Chroococcidiopsis cubana SAG 39.79</name>
    <dbReference type="NCBI Taxonomy" id="388085"/>
    <lineage>
        <taxon>Bacteria</taxon>
        <taxon>Bacillati</taxon>
        <taxon>Cyanobacteriota</taxon>
        <taxon>Cyanophyceae</taxon>
        <taxon>Chroococcidiopsidales</taxon>
        <taxon>Chroococcidiopsidaceae</taxon>
        <taxon>Chroococcidiopsis</taxon>
    </lineage>
</organism>
<dbReference type="Pfam" id="PF13545">
    <property type="entry name" value="HTH_Crp_2"/>
    <property type="match status" value="1"/>
</dbReference>
<dbReference type="SUPFAM" id="SSF46785">
    <property type="entry name" value="Winged helix' DNA-binding domain"/>
    <property type="match status" value="1"/>
</dbReference>
<keyword evidence="3" id="KW-0804">Transcription</keyword>
<dbReference type="GO" id="GO:0005829">
    <property type="term" value="C:cytosol"/>
    <property type="evidence" value="ECO:0007669"/>
    <property type="project" value="TreeGrafter"/>
</dbReference>
<keyword evidence="2" id="KW-0238">DNA-binding</keyword>
<evidence type="ECO:0000256" key="3">
    <source>
        <dbReference type="ARBA" id="ARBA00023163"/>
    </source>
</evidence>
<protein>
    <submittedName>
        <fullName evidence="5">Crp/Fnr family transcriptional regulator</fullName>
    </submittedName>
</protein>
<comment type="caution">
    <text evidence="5">The sequence shown here is derived from an EMBL/GenBank/DDBJ whole genome shotgun (WGS) entry which is preliminary data.</text>
</comment>
<dbReference type="InterPro" id="IPR014710">
    <property type="entry name" value="RmlC-like_jellyroll"/>
</dbReference>
<dbReference type="GO" id="GO:0003677">
    <property type="term" value="F:DNA binding"/>
    <property type="evidence" value="ECO:0007669"/>
    <property type="project" value="UniProtKB-KW"/>
</dbReference>
<dbReference type="Proteomes" id="UP000282574">
    <property type="component" value="Unassembled WGS sequence"/>
</dbReference>
<evidence type="ECO:0000256" key="2">
    <source>
        <dbReference type="ARBA" id="ARBA00023125"/>
    </source>
</evidence>
<keyword evidence="6" id="KW-1185">Reference proteome</keyword>
<dbReference type="InterPro" id="IPR036390">
    <property type="entry name" value="WH_DNA-bd_sf"/>
</dbReference>